<gene>
    <name evidence="1" type="ORF">B1A_17066</name>
</gene>
<proteinExistence type="predicted"/>
<dbReference type="AlphaFoldDB" id="T0Z3S2"/>
<reference evidence="1" key="1">
    <citation type="submission" date="2013-08" db="EMBL/GenBank/DDBJ databases">
        <authorList>
            <person name="Mendez C."/>
            <person name="Richter M."/>
            <person name="Ferrer M."/>
            <person name="Sanchez J."/>
        </authorList>
    </citation>
    <scope>NUCLEOTIDE SEQUENCE</scope>
</reference>
<comment type="caution">
    <text evidence="1">The sequence shown here is derived from an EMBL/GenBank/DDBJ whole genome shotgun (WGS) entry which is preliminary data.</text>
</comment>
<name>T0Z3S2_9ZZZZ</name>
<evidence type="ECO:0008006" key="2">
    <source>
        <dbReference type="Google" id="ProtNLM"/>
    </source>
</evidence>
<evidence type="ECO:0000313" key="1">
    <source>
        <dbReference type="EMBL" id="EQD38952.1"/>
    </source>
</evidence>
<sequence length="250" mass="26900">MAPVNGAFAYAWFVGASGAQTLQAITSINSVLLTALSTGNQNLTALPTTDTSQNSLVFDGLITQAYNANSGSYIYALPTGTPGTGSSLTSTGNGTGGIAEFDTAIESFFTNHRLIPTTIWISGADQKAIKALILAGNTNIAPFMQAADGTIRAGAVVTTYRNPIGYGNQYLNLKVHPFLPQGTVLFTTEQLPYQLSNVRQVMRMLLRRDYYSILWPLRTRKHEYGVYFDGVLQHFFPASMGVLTNIAPSA</sequence>
<reference evidence="1" key="2">
    <citation type="journal article" date="2014" name="ISME J.">
        <title>Microbial stratification in low pH oxic and suboxic macroscopic growths along an acid mine drainage.</title>
        <authorList>
            <person name="Mendez-Garcia C."/>
            <person name="Mesa V."/>
            <person name="Sprenger R.R."/>
            <person name="Richter M."/>
            <person name="Diez M.S."/>
            <person name="Solano J."/>
            <person name="Bargiela R."/>
            <person name="Golyshina O.V."/>
            <person name="Manteca A."/>
            <person name="Ramos J.L."/>
            <person name="Gallego J.R."/>
            <person name="Llorente I."/>
            <person name="Martins Dos Santos V.A."/>
            <person name="Jensen O.N."/>
            <person name="Pelaez A.I."/>
            <person name="Sanchez J."/>
            <person name="Ferrer M."/>
        </authorList>
    </citation>
    <scope>NUCLEOTIDE SEQUENCE</scope>
</reference>
<organism evidence="1">
    <name type="scientific">mine drainage metagenome</name>
    <dbReference type="NCBI Taxonomy" id="410659"/>
    <lineage>
        <taxon>unclassified sequences</taxon>
        <taxon>metagenomes</taxon>
        <taxon>ecological metagenomes</taxon>
    </lineage>
</organism>
<dbReference type="EMBL" id="AUZX01012542">
    <property type="protein sequence ID" value="EQD38952.1"/>
    <property type="molecule type" value="Genomic_DNA"/>
</dbReference>
<accession>T0Z3S2</accession>
<protein>
    <recommendedName>
        <fullName evidence="2">Phage major capsid protein</fullName>
    </recommendedName>
</protein>